<evidence type="ECO:0000313" key="2">
    <source>
        <dbReference type="EMBL" id="KAK2727348.1"/>
    </source>
</evidence>
<gene>
    <name evidence="2" type="ORF">QYM36_007997</name>
</gene>
<dbReference type="EMBL" id="JAVRJZ010000001">
    <property type="protein sequence ID" value="KAK2727348.1"/>
    <property type="molecule type" value="Genomic_DNA"/>
</dbReference>
<proteinExistence type="predicted"/>
<evidence type="ECO:0000313" key="3">
    <source>
        <dbReference type="Proteomes" id="UP001187531"/>
    </source>
</evidence>
<feature type="coiled-coil region" evidence="1">
    <location>
        <begin position="172"/>
        <end position="202"/>
    </location>
</feature>
<comment type="caution">
    <text evidence="2">The sequence shown here is derived from an EMBL/GenBank/DDBJ whole genome shotgun (WGS) entry which is preliminary data.</text>
</comment>
<dbReference type="AlphaFoldDB" id="A0AA88LDE5"/>
<sequence>MKDEMMEIESNSQESIFHRSGSFAASEISHVDDDVQFDNENNVRCAQGQEFEMVKGCNSTCHENLRKQSASTSCLTQPLLKNILDAMETKLEAFRRTIKAELGRPDHPDSPPKWFLEYMEVCRFNGDKEEVASTVIGELRHIRQQMSSQTRKMDEFLDKAESANQHILEFTCAELQSKEIRLQNALTELEITRAEMVKVQRESVRKLALESSSNILSYDLPTMMLVNAQSLCNKISELSVCLKSQEIEMYCITETWSAIPFTTSIPGCDLHTRNLTFKDDNITTYNGGVGVCIKADVEHNVLKFNEHKYTYELLWVKVKPPKMPRALSSLIFEIL</sequence>
<keyword evidence="3" id="KW-1185">Reference proteome</keyword>
<reference evidence="2" key="1">
    <citation type="submission" date="2023-07" db="EMBL/GenBank/DDBJ databases">
        <title>Chromosome-level genome assembly of Artemia franciscana.</title>
        <authorList>
            <person name="Jo E."/>
        </authorList>
    </citation>
    <scope>NUCLEOTIDE SEQUENCE</scope>
    <source>
        <tissue evidence="2">Whole body</tissue>
    </source>
</reference>
<name>A0AA88LDE5_ARTSF</name>
<protein>
    <submittedName>
        <fullName evidence="2">Uncharacterized protein</fullName>
    </submittedName>
</protein>
<evidence type="ECO:0000256" key="1">
    <source>
        <dbReference type="SAM" id="Coils"/>
    </source>
</evidence>
<keyword evidence="1" id="KW-0175">Coiled coil</keyword>
<dbReference type="Proteomes" id="UP001187531">
    <property type="component" value="Unassembled WGS sequence"/>
</dbReference>
<accession>A0AA88LDE5</accession>
<organism evidence="2 3">
    <name type="scientific">Artemia franciscana</name>
    <name type="common">Brine shrimp</name>
    <name type="synonym">Artemia sanfranciscana</name>
    <dbReference type="NCBI Taxonomy" id="6661"/>
    <lineage>
        <taxon>Eukaryota</taxon>
        <taxon>Metazoa</taxon>
        <taxon>Ecdysozoa</taxon>
        <taxon>Arthropoda</taxon>
        <taxon>Crustacea</taxon>
        <taxon>Branchiopoda</taxon>
        <taxon>Anostraca</taxon>
        <taxon>Artemiidae</taxon>
        <taxon>Artemia</taxon>
    </lineage>
</organism>